<accession>A0ACC2IEK9</accession>
<sequence>MSDRRNAHLASRHGCATAAMQRVPTPYISQREKPWETDWQGRESVAEIGGVIGPSPSRPPPIARNNIWSAMAASSRCFTAFQQQSSFGLPSSLRAALFGPREQVFRQHAIHRARNFSSSILRRYQYPKSPLSKPSTFVSSDPVLRQVVQTRQPVVLYEAPKSRTYYWKVYGLAGLWIATGVYSIQFQDSIKDIPDLAFFVRPTYVVVGLGFIAIGCYICTAPTNRMRSLEIVPSMMGGPMQLRMAVRSAPWSKERIIYSNLGSATISEKCQPMVLELLEAERAKRQSVWQDMGDRNLLSKAWEGSARWVHQKWTNFFLRFKFAVLRFGIAKVEVQGEKWKIDCSGYLLENGKAVDRILPEE</sequence>
<dbReference type="EMBL" id="JAPHNI010000244">
    <property type="protein sequence ID" value="KAJ8113571.1"/>
    <property type="molecule type" value="Genomic_DNA"/>
</dbReference>
<keyword evidence="2" id="KW-1185">Reference proteome</keyword>
<evidence type="ECO:0000313" key="2">
    <source>
        <dbReference type="Proteomes" id="UP001153331"/>
    </source>
</evidence>
<dbReference type="Proteomes" id="UP001153331">
    <property type="component" value="Unassembled WGS sequence"/>
</dbReference>
<gene>
    <name evidence="1" type="ORF">OPT61_g4322</name>
</gene>
<organism evidence="1 2">
    <name type="scientific">Boeremia exigua</name>
    <dbReference type="NCBI Taxonomy" id="749465"/>
    <lineage>
        <taxon>Eukaryota</taxon>
        <taxon>Fungi</taxon>
        <taxon>Dikarya</taxon>
        <taxon>Ascomycota</taxon>
        <taxon>Pezizomycotina</taxon>
        <taxon>Dothideomycetes</taxon>
        <taxon>Pleosporomycetidae</taxon>
        <taxon>Pleosporales</taxon>
        <taxon>Pleosporineae</taxon>
        <taxon>Didymellaceae</taxon>
        <taxon>Boeremia</taxon>
    </lineage>
</organism>
<protein>
    <submittedName>
        <fullName evidence="1">Uncharacterized protein</fullName>
    </submittedName>
</protein>
<reference evidence="1" key="1">
    <citation type="submission" date="2022-11" db="EMBL/GenBank/DDBJ databases">
        <title>Genome Sequence of Boeremia exigua.</title>
        <authorList>
            <person name="Buettner E."/>
        </authorList>
    </citation>
    <scope>NUCLEOTIDE SEQUENCE</scope>
    <source>
        <strain evidence="1">CU02</strain>
    </source>
</reference>
<name>A0ACC2IEK9_9PLEO</name>
<evidence type="ECO:0000313" key="1">
    <source>
        <dbReference type="EMBL" id="KAJ8113571.1"/>
    </source>
</evidence>
<comment type="caution">
    <text evidence="1">The sequence shown here is derived from an EMBL/GenBank/DDBJ whole genome shotgun (WGS) entry which is preliminary data.</text>
</comment>
<proteinExistence type="predicted"/>